<sequence length="308" mass="36619">MYTLNASEIGKIIKELRLRRGLSQQALAKGICTQPHISNIENGREMPSGFILYLLSKKLRVNVKYLFDSHNDSNIPYKNNIKFIVHSFIQENDFDQVIKILDEESHLFKAPEDQQFLLWAKAISHYYSYKDFHFSFMLLKTALRKTCKCLKFCSEQELTIMNSISILLSESGQNRKALRILKWTYRHIHRHYYIEDRTLPIKNIYALARSLSRNHDYHACIHYCSQGIEQCLKYNSLYLFGELYYEKGLNHYFLHQHQAALEDFEQAIMLFKLKKQYNFQRFVEMKIKEFKLGVHCNQDGKEGEFTKL</sequence>
<evidence type="ECO:0000313" key="2">
    <source>
        <dbReference type="EMBL" id="NOJ72032.1"/>
    </source>
</evidence>
<dbReference type="GO" id="GO:0003677">
    <property type="term" value="F:DNA binding"/>
    <property type="evidence" value="ECO:0007669"/>
    <property type="project" value="InterPro"/>
</dbReference>
<dbReference type="PANTHER" id="PTHR37038">
    <property type="entry name" value="TRANSCRIPTIONAL REGULATOR-RELATED"/>
    <property type="match status" value="1"/>
</dbReference>
<dbReference type="CDD" id="cd00093">
    <property type="entry name" value="HTH_XRE"/>
    <property type="match status" value="1"/>
</dbReference>
<dbReference type="PROSITE" id="PS50943">
    <property type="entry name" value="HTH_CROC1"/>
    <property type="match status" value="1"/>
</dbReference>
<accession>A0AAP7A391</accession>
<dbReference type="SUPFAM" id="SSF47413">
    <property type="entry name" value="lambda repressor-like DNA-binding domains"/>
    <property type="match status" value="1"/>
</dbReference>
<feature type="domain" description="HTH cro/C1-type" evidence="1">
    <location>
        <begin position="13"/>
        <end position="66"/>
    </location>
</feature>
<evidence type="ECO:0000313" key="3">
    <source>
        <dbReference type="Proteomes" id="UP000552038"/>
    </source>
</evidence>
<gene>
    <name evidence="2" type="ORF">HMI46_15890</name>
</gene>
<dbReference type="InterPro" id="IPR011990">
    <property type="entry name" value="TPR-like_helical_dom_sf"/>
</dbReference>
<evidence type="ECO:0000259" key="1">
    <source>
        <dbReference type="PROSITE" id="PS50943"/>
    </source>
</evidence>
<dbReference type="InterPro" id="IPR001387">
    <property type="entry name" value="Cro/C1-type_HTH"/>
</dbReference>
<proteinExistence type="predicted"/>
<dbReference type="InterPro" id="IPR010982">
    <property type="entry name" value="Lambda_DNA-bd_dom_sf"/>
</dbReference>
<dbReference type="PANTHER" id="PTHR37038:SF14">
    <property type="entry name" value="TRANSCRIPTIONAL ACTIVATOR"/>
    <property type="match status" value="1"/>
</dbReference>
<dbReference type="EMBL" id="JABFOR010000020">
    <property type="protein sequence ID" value="NOJ72032.1"/>
    <property type="molecule type" value="Genomic_DNA"/>
</dbReference>
<dbReference type="InterPro" id="IPR053163">
    <property type="entry name" value="HTH-type_regulator_Rgg"/>
</dbReference>
<dbReference type="InterPro" id="IPR041315">
    <property type="entry name" value="PlcR_TPR"/>
</dbReference>
<protein>
    <submittedName>
        <fullName evidence="2">Helix-turn-helix transcriptional regulator</fullName>
    </submittedName>
</protein>
<dbReference type="Pfam" id="PF01381">
    <property type="entry name" value="HTH_3"/>
    <property type="match status" value="1"/>
</dbReference>
<dbReference type="RefSeq" id="WP_163979548.1">
    <property type="nucleotide sequence ID" value="NZ_JABFOR010000020.1"/>
</dbReference>
<dbReference type="Proteomes" id="UP000552038">
    <property type="component" value="Unassembled WGS sequence"/>
</dbReference>
<comment type="caution">
    <text evidence="2">The sequence shown here is derived from an EMBL/GenBank/DDBJ whole genome shotgun (WGS) entry which is preliminary data.</text>
</comment>
<dbReference type="Pfam" id="PF18768">
    <property type="entry name" value="RNPP_C"/>
    <property type="match status" value="1"/>
</dbReference>
<organism evidence="2 3">
    <name type="scientific">Paenibacillus alvei</name>
    <name type="common">Bacillus alvei</name>
    <dbReference type="NCBI Taxonomy" id="44250"/>
    <lineage>
        <taxon>Bacteria</taxon>
        <taxon>Bacillati</taxon>
        <taxon>Bacillota</taxon>
        <taxon>Bacilli</taxon>
        <taxon>Bacillales</taxon>
        <taxon>Paenibacillaceae</taxon>
        <taxon>Paenibacillus</taxon>
    </lineage>
</organism>
<reference evidence="2 3" key="1">
    <citation type="submission" date="2020-05" db="EMBL/GenBank/DDBJ databases">
        <title>Whole genome sequencing and identification of novel metabolites from Paenibacillus alvei strain JR949.</title>
        <authorList>
            <person name="Rajendhran J."/>
            <person name="Sree Pranav P."/>
            <person name="Mahalakshmi B."/>
            <person name="Karthikeyan R."/>
        </authorList>
    </citation>
    <scope>NUCLEOTIDE SEQUENCE [LARGE SCALE GENOMIC DNA]</scope>
    <source>
        <strain evidence="2 3">JR949</strain>
    </source>
</reference>
<name>A0AAP7A391_PAEAL</name>
<dbReference type="AlphaFoldDB" id="A0AAP7A391"/>
<dbReference type="Gene3D" id="1.25.40.10">
    <property type="entry name" value="Tetratricopeptide repeat domain"/>
    <property type="match status" value="1"/>
</dbReference>
<dbReference type="SUPFAM" id="SSF48452">
    <property type="entry name" value="TPR-like"/>
    <property type="match status" value="1"/>
</dbReference>
<dbReference type="SMART" id="SM00530">
    <property type="entry name" value="HTH_XRE"/>
    <property type="match status" value="1"/>
</dbReference>